<protein>
    <recommendedName>
        <fullName evidence="4">DUF3320 domain-containing protein</fullName>
    </recommendedName>
</protein>
<keyword evidence="3" id="KW-1185">Reference proteome</keyword>
<dbReference type="RefSeq" id="WP_380296172.1">
    <property type="nucleotide sequence ID" value="NZ_JBHUKC010000001.1"/>
</dbReference>
<evidence type="ECO:0008006" key="4">
    <source>
        <dbReference type="Google" id="ProtNLM"/>
    </source>
</evidence>
<dbReference type="Proteomes" id="UP000672097">
    <property type="component" value="Unassembled WGS sequence"/>
</dbReference>
<proteinExistence type="predicted"/>
<evidence type="ECO:0000313" key="3">
    <source>
        <dbReference type="Proteomes" id="UP000672097"/>
    </source>
</evidence>
<name>A0ABS5DUG6_9BURK</name>
<accession>A0ABS5DUG6</accession>
<evidence type="ECO:0000313" key="2">
    <source>
        <dbReference type="EMBL" id="MBQ0934771.1"/>
    </source>
</evidence>
<feature type="region of interest" description="Disordered" evidence="1">
    <location>
        <begin position="29"/>
        <end position="58"/>
    </location>
</feature>
<comment type="caution">
    <text evidence="2">The sequence shown here is derived from an EMBL/GenBank/DDBJ whole genome shotgun (WGS) entry which is preliminary data.</text>
</comment>
<dbReference type="EMBL" id="JAGQDG010000002">
    <property type="protein sequence ID" value="MBQ0934771.1"/>
    <property type="molecule type" value="Genomic_DNA"/>
</dbReference>
<reference evidence="2 3" key="1">
    <citation type="submission" date="2021-04" db="EMBL/GenBank/DDBJ databases">
        <title>The genome sequence of type strain Ideonella paludis KCTC 32238.</title>
        <authorList>
            <person name="Liu Y."/>
        </authorList>
    </citation>
    <scope>NUCLEOTIDE SEQUENCE [LARGE SCALE GENOMIC DNA]</scope>
    <source>
        <strain evidence="2 3">KCTC 32238</strain>
    </source>
</reference>
<sequence>MNRPLRELSPIEFEVVDFDSARNAWATPRSAVAAPTTPPAAPPLAQNWEDRRHEASPEDVSPTADALLWFAKLPEPIRPKHLLASFPRVLNRIAAHWAQRADCLNVLEDLLIDRRGTRSGFAPPIAEEIARLRDYRVLER</sequence>
<organism evidence="2 3">
    <name type="scientific">Ideonella paludis</name>
    <dbReference type="NCBI Taxonomy" id="1233411"/>
    <lineage>
        <taxon>Bacteria</taxon>
        <taxon>Pseudomonadati</taxon>
        <taxon>Pseudomonadota</taxon>
        <taxon>Betaproteobacteria</taxon>
        <taxon>Burkholderiales</taxon>
        <taxon>Sphaerotilaceae</taxon>
        <taxon>Ideonella</taxon>
    </lineage>
</organism>
<evidence type="ECO:0000256" key="1">
    <source>
        <dbReference type="SAM" id="MobiDB-lite"/>
    </source>
</evidence>
<gene>
    <name evidence="2" type="ORF">KAK11_05460</name>
</gene>